<sequence>MYETLIIQAVREHYAIEVEEVELLSHSNKMVYQIRTSNDEAYIFDIHLNQHKEGRMSNKENEKYYTEDAIASEAHILHVLNREYPELRSPAPIRNKAGQLVSSITIQGIDALCTFRKYIAGRELKKDTSEAYLQQAYEAGIIAAKIHQCSNQHFNDMHLSRPIHKQPHVQRIVDTIRLGIDVGTITPAQFDIVNRSLAFVMHRMDEMDKDAPYYVGIVHTDLRDANLLFDGERVIPIDFGRCVYGYLLYDLGEMSAHMGGDEVPVLQQLIRGYHSIRKLTPYDLVTIEAFRMLFILSVVAEQILQRDNSYVATTLQRLTEADLVNLLSDKPVIQGIRDVI</sequence>
<dbReference type="InterPro" id="IPR011009">
    <property type="entry name" value="Kinase-like_dom_sf"/>
</dbReference>
<evidence type="ECO:0000259" key="2">
    <source>
        <dbReference type="Pfam" id="PF01636"/>
    </source>
</evidence>
<dbReference type="RefSeq" id="WP_126015360.1">
    <property type="nucleotide sequence ID" value="NZ_CP034437.1"/>
</dbReference>
<dbReference type="Pfam" id="PF01636">
    <property type="entry name" value="APH"/>
    <property type="match status" value="1"/>
</dbReference>
<evidence type="ECO:0000313" key="3">
    <source>
        <dbReference type="EMBL" id="AZN40122.1"/>
    </source>
</evidence>
<dbReference type="PANTHER" id="PTHR21064">
    <property type="entry name" value="AMINOGLYCOSIDE PHOSPHOTRANSFERASE DOMAIN-CONTAINING PROTEIN-RELATED"/>
    <property type="match status" value="1"/>
</dbReference>
<keyword evidence="4" id="KW-1185">Reference proteome</keyword>
<dbReference type="KEGG" id="palb:EJC50_11015"/>
<organism evidence="3 4">
    <name type="scientific">Paenibacillus albus</name>
    <dbReference type="NCBI Taxonomy" id="2495582"/>
    <lineage>
        <taxon>Bacteria</taxon>
        <taxon>Bacillati</taxon>
        <taxon>Bacillota</taxon>
        <taxon>Bacilli</taxon>
        <taxon>Bacillales</taxon>
        <taxon>Paenibacillaceae</taxon>
        <taxon>Paenibacillus</taxon>
    </lineage>
</organism>
<dbReference type="AlphaFoldDB" id="A0A3Q8X4A6"/>
<proteinExistence type="inferred from homology"/>
<evidence type="ECO:0000313" key="4">
    <source>
        <dbReference type="Proteomes" id="UP000272528"/>
    </source>
</evidence>
<protein>
    <recommendedName>
        <fullName evidence="2">Aminoglycoside phosphotransferase domain-containing protein</fullName>
    </recommendedName>
</protein>
<dbReference type="EMBL" id="CP034437">
    <property type="protein sequence ID" value="AZN40122.1"/>
    <property type="molecule type" value="Genomic_DNA"/>
</dbReference>
<dbReference type="InterPro" id="IPR050249">
    <property type="entry name" value="Pseudomonas-type_ThrB"/>
</dbReference>
<comment type="similarity">
    <text evidence="1">Belongs to the pseudomonas-type ThrB family.</text>
</comment>
<dbReference type="InterPro" id="IPR002575">
    <property type="entry name" value="Aminoglycoside_PTrfase"/>
</dbReference>
<accession>A0A3Q8X4A6</accession>
<feature type="domain" description="Aminoglycoside phosphotransferase" evidence="2">
    <location>
        <begin position="31"/>
        <end position="274"/>
    </location>
</feature>
<dbReference type="PANTHER" id="PTHR21064:SF6">
    <property type="entry name" value="AMINOGLYCOSIDE PHOSPHOTRANSFERASE DOMAIN-CONTAINING PROTEIN"/>
    <property type="match status" value="1"/>
</dbReference>
<evidence type="ECO:0000256" key="1">
    <source>
        <dbReference type="ARBA" id="ARBA00038240"/>
    </source>
</evidence>
<dbReference type="GO" id="GO:0019202">
    <property type="term" value="F:amino acid kinase activity"/>
    <property type="evidence" value="ECO:0007669"/>
    <property type="project" value="TreeGrafter"/>
</dbReference>
<gene>
    <name evidence="3" type="ORF">EJC50_11015</name>
</gene>
<dbReference type="SUPFAM" id="SSF56112">
    <property type="entry name" value="Protein kinase-like (PK-like)"/>
    <property type="match status" value="1"/>
</dbReference>
<dbReference type="OrthoDB" id="4030632at2"/>
<dbReference type="Gene3D" id="3.90.1200.10">
    <property type="match status" value="1"/>
</dbReference>
<reference evidence="4" key="1">
    <citation type="submission" date="2018-12" db="EMBL/GenBank/DDBJ databases">
        <title>Genome sequence of Peanibacillus sp.</title>
        <authorList>
            <person name="Subramani G."/>
            <person name="Srinivasan S."/>
            <person name="Kim M.K."/>
        </authorList>
    </citation>
    <scope>NUCLEOTIDE SEQUENCE [LARGE SCALE GENOMIC DNA]</scope>
    <source>
        <strain evidence="4">18JY67-1</strain>
    </source>
</reference>
<name>A0A3Q8X4A6_9BACL</name>
<dbReference type="Proteomes" id="UP000272528">
    <property type="component" value="Chromosome"/>
</dbReference>